<dbReference type="PRINTS" id="PR00072">
    <property type="entry name" value="MALOXRDTASE"/>
</dbReference>
<name>A0A238ZSC1_9FLAO</name>
<dbReference type="Gene3D" id="3.40.50.10380">
    <property type="entry name" value="Malic enzyme, N-terminal domain"/>
    <property type="match status" value="1"/>
</dbReference>
<feature type="binding site" evidence="7">
    <location>
        <position position="234"/>
    </location>
    <ligand>
        <name>a divalent metal cation</name>
        <dbReference type="ChEBI" id="CHEBI:60240"/>
    </ligand>
</feature>
<keyword evidence="4" id="KW-0560">Oxidoreductase</keyword>
<comment type="cofactor">
    <cofactor evidence="7">
        <name>Mg(2+)</name>
        <dbReference type="ChEBI" id="CHEBI:18420"/>
    </cofactor>
    <cofactor evidence="7">
        <name>Mn(2+)</name>
        <dbReference type="ChEBI" id="CHEBI:29035"/>
    </cofactor>
    <text evidence="7">Divalent metal cations. Prefers magnesium or manganese.</text>
</comment>
<comment type="cofactor">
    <cofactor evidence="1">
        <name>Mn(2+)</name>
        <dbReference type="ChEBI" id="CHEBI:29035"/>
    </cofactor>
</comment>
<dbReference type="SUPFAM" id="SSF53223">
    <property type="entry name" value="Aminoacid dehydrogenase-like, N-terminal domain"/>
    <property type="match status" value="1"/>
</dbReference>
<dbReference type="InterPro" id="IPR012302">
    <property type="entry name" value="Malic_NAD-bd"/>
</dbReference>
<dbReference type="InterPro" id="IPR012301">
    <property type="entry name" value="Malic_N_dom"/>
</dbReference>
<evidence type="ECO:0000313" key="11">
    <source>
        <dbReference type="EMBL" id="SNR85654.1"/>
    </source>
</evidence>
<dbReference type="InterPro" id="IPR036291">
    <property type="entry name" value="NAD(P)-bd_dom_sf"/>
</dbReference>
<accession>A0A238ZSC1</accession>
<dbReference type="EMBL" id="FZNY01000003">
    <property type="protein sequence ID" value="SNR85654.1"/>
    <property type="molecule type" value="Genomic_DNA"/>
</dbReference>
<keyword evidence="3 7" id="KW-0479">Metal-binding</keyword>
<dbReference type="SMART" id="SM00919">
    <property type="entry name" value="Malic_M"/>
    <property type="match status" value="1"/>
</dbReference>
<dbReference type="InterPro" id="IPR037062">
    <property type="entry name" value="Malic_N_dom_sf"/>
</dbReference>
<dbReference type="Gene3D" id="3.40.50.720">
    <property type="entry name" value="NAD(P)-binding Rossmann-like Domain"/>
    <property type="match status" value="1"/>
</dbReference>
<evidence type="ECO:0000256" key="3">
    <source>
        <dbReference type="ARBA" id="ARBA00022723"/>
    </source>
</evidence>
<dbReference type="RefSeq" id="WP_089371745.1">
    <property type="nucleotide sequence ID" value="NZ_BMEP01000001.1"/>
</dbReference>
<dbReference type="PIRSF" id="PIRSF000106">
    <property type="entry name" value="ME"/>
    <property type="match status" value="1"/>
</dbReference>
<dbReference type="OrthoDB" id="3314528at2"/>
<evidence type="ECO:0000313" key="12">
    <source>
        <dbReference type="Proteomes" id="UP000198379"/>
    </source>
</evidence>
<dbReference type="Proteomes" id="UP000198379">
    <property type="component" value="Unassembled WGS sequence"/>
</dbReference>
<dbReference type="PANTHER" id="PTHR23406">
    <property type="entry name" value="MALIC ENZYME-RELATED"/>
    <property type="match status" value="1"/>
</dbReference>
<evidence type="ECO:0000256" key="7">
    <source>
        <dbReference type="PIRSR" id="PIRSR000106-3"/>
    </source>
</evidence>
<dbReference type="InterPro" id="IPR046346">
    <property type="entry name" value="Aminoacid_DH-like_N_sf"/>
</dbReference>
<protein>
    <submittedName>
        <fullName evidence="11">Malate dehydrogenase (Oxaloacetate-decarboxylating)(NADP+)</fullName>
    </submittedName>
</protein>
<feature type="domain" description="Malic enzyme N-terminal" evidence="10">
    <location>
        <begin position="69"/>
        <end position="249"/>
    </location>
</feature>
<dbReference type="PROSITE" id="PS00331">
    <property type="entry name" value="MALIC_ENZYMES"/>
    <property type="match status" value="1"/>
</dbReference>
<dbReference type="AlphaFoldDB" id="A0A238ZSC1"/>
<dbReference type="NCBIfam" id="NF010052">
    <property type="entry name" value="PRK13529.1"/>
    <property type="match status" value="1"/>
</dbReference>
<dbReference type="PANTHER" id="PTHR23406:SF90">
    <property type="entry name" value="MALIC ENZYME-RELATED"/>
    <property type="match status" value="1"/>
</dbReference>
<proteinExistence type="inferred from homology"/>
<feature type="binding site" evidence="6">
    <location>
        <position position="396"/>
    </location>
    <ligand>
        <name>(S)-malate</name>
        <dbReference type="ChEBI" id="CHEBI:15589"/>
    </ligand>
</feature>
<feature type="active site" description="Proton donor" evidence="5">
    <location>
        <position position="92"/>
    </location>
</feature>
<feature type="binding site" evidence="7">
    <location>
        <position position="258"/>
    </location>
    <ligand>
        <name>a divalent metal cation</name>
        <dbReference type="ChEBI" id="CHEBI:60240"/>
    </ligand>
</feature>
<dbReference type="InterPro" id="IPR001891">
    <property type="entry name" value="Malic_OxRdtase"/>
</dbReference>
<feature type="binding site" evidence="6">
    <location>
        <position position="145"/>
    </location>
    <ligand>
        <name>(S)-malate</name>
        <dbReference type="ChEBI" id="CHEBI:15589"/>
    </ligand>
</feature>
<evidence type="ECO:0000256" key="5">
    <source>
        <dbReference type="PIRSR" id="PIRSR000106-1"/>
    </source>
</evidence>
<keyword evidence="12" id="KW-1185">Reference proteome</keyword>
<comment type="similarity">
    <text evidence="2 8">Belongs to the malic enzymes family.</text>
</comment>
<dbReference type="GO" id="GO:0006108">
    <property type="term" value="P:malate metabolic process"/>
    <property type="evidence" value="ECO:0007669"/>
    <property type="project" value="TreeGrafter"/>
</dbReference>
<dbReference type="GO" id="GO:0051287">
    <property type="term" value="F:NAD binding"/>
    <property type="evidence" value="ECO:0007669"/>
    <property type="project" value="InterPro"/>
</dbReference>
<evidence type="ECO:0000256" key="2">
    <source>
        <dbReference type="ARBA" id="ARBA00008785"/>
    </source>
</evidence>
<evidence type="ECO:0000259" key="9">
    <source>
        <dbReference type="SMART" id="SM00919"/>
    </source>
</evidence>
<evidence type="ECO:0000256" key="8">
    <source>
        <dbReference type="RuleBase" id="RU003427"/>
    </source>
</evidence>
<evidence type="ECO:0000256" key="4">
    <source>
        <dbReference type="ARBA" id="ARBA00023002"/>
    </source>
</evidence>
<gene>
    <name evidence="11" type="ORF">SAMN06265376_103439</name>
</gene>
<dbReference type="CDD" id="cd05312">
    <property type="entry name" value="NAD_bind_1_malic_enz"/>
    <property type="match status" value="1"/>
</dbReference>
<dbReference type="SUPFAM" id="SSF51735">
    <property type="entry name" value="NAD(P)-binding Rossmann-fold domains"/>
    <property type="match status" value="1"/>
</dbReference>
<dbReference type="Pfam" id="PF00390">
    <property type="entry name" value="malic"/>
    <property type="match status" value="1"/>
</dbReference>
<dbReference type="GO" id="GO:0046872">
    <property type="term" value="F:metal ion binding"/>
    <property type="evidence" value="ECO:0007669"/>
    <property type="project" value="UniProtKB-KW"/>
</dbReference>
<feature type="binding site" evidence="7">
    <location>
        <position position="235"/>
    </location>
    <ligand>
        <name>a divalent metal cation</name>
        <dbReference type="ChEBI" id="CHEBI:60240"/>
    </ligand>
</feature>
<feature type="domain" description="Malic enzyme NAD-binding" evidence="9">
    <location>
        <begin position="259"/>
        <end position="509"/>
    </location>
</feature>
<evidence type="ECO:0000256" key="6">
    <source>
        <dbReference type="PIRSR" id="PIRSR000106-2"/>
    </source>
</evidence>
<reference evidence="11 12" key="1">
    <citation type="submission" date="2017-06" db="EMBL/GenBank/DDBJ databases">
        <authorList>
            <person name="Kim H.J."/>
            <person name="Triplett B.A."/>
        </authorList>
    </citation>
    <scope>NUCLEOTIDE SEQUENCE [LARGE SCALE GENOMIC DNA]</scope>
    <source>
        <strain evidence="11 12">DSM 25597</strain>
    </source>
</reference>
<evidence type="ECO:0000256" key="1">
    <source>
        <dbReference type="ARBA" id="ARBA00001936"/>
    </source>
</evidence>
<evidence type="ECO:0000259" key="10">
    <source>
        <dbReference type="SMART" id="SM01274"/>
    </source>
</evidence>
<dbReference type="FunFam" id="3.40.50.720:FF:000060">
    <property type="entry name" value="Malic enzyme"/>
    <property type="match status" value="1"/>
</dbReference>
<sequence>MQKRCLAILEDGTLNKSVSFSKEEREKLGLRGLLPYSVETQDTQVQRVMDGIRRKGFDIERYILLSSLQERDERLFYKVAIDHIEEIMPLIYTPTVGQASKEFSHIFRSPKGFYITPDDKGDIETILENWPENDIRIIVITDGQRILGLGDLGANGMGIPIGKLALYTACAGIPPHQALPVMLDVGTNNEELLSDPLYLGYPHKRLEGQAYLELVEEFVQAVQKKYPRALIQFEDFLTPNAYGLLNTYRDRILSFNDDIQGTAAVALAGVYASSRITGRSFVDSKVMFLGAGSAATGIADLMVAAFVNEGLSLEEARKRLWFVDSEGLVVASRTDLRSHNLPYAHEAIQSNFIDAIDSVQPHILIGATGAPGTFTQEVIERMSVLNEHPVIFALSNPTSKAECTAEQAYTWSNGKAIFSSGSPFGNVNYNGKVFRPGQGNNAYIFPGLGLGAIIANASIIPDELFLVAAKTLAQLVTDENLQEGALYPRLTEIRRLSIEIAIAVAEKAYKMKIARDEKPSNLKKYIEEYIYHPNY</sequence>
<organism evidence="11 12">
    <name type="scientific">Dokdonia pacifica</name>
    <dbReference type="NCBI Taxonomy" id="1627892"/>
    <lineage>
        <taxon>Bacteria</taxon>
        <taxon>Pseudomonadati</taxon>
        <taxon>Bacteroidota</taxon>
        <taxon>Flavobacteriia</taxon>
        <taxon>Flavobacteriales</taxon>
        <taxon>Flavobacteriaceae</taxon>
        <taxon>Dokdonia</taxon>
    </lineage>
</organism>
<feature type="binding site" evidence="6">
    <location>
        <position position="440"/>
    </location>
    <ligand>
        <name>(S)-malate</name>
        <dbReference type="ChEBI" id="CHEBI:15589"/>
    </ligand>
</feature>
<dbReference type="Pfam" id="PF03949">
    <property type="entry name" value="Malic_M"/>
    <property type="match status" value="1"/>
</dbReference>
<dbReference type="GO" id="GO:0004473">
    <property type="term" value="F:malate dehydrogenase (decarboxylating) (NADP+) activity"/>
    <property type="evidence" value="ECO:0007669"/>
    <property type="project" value="TreeGrafter"/>
</dbReference>
<feature type="active site" description="Proton acceptor" evidence="5">
    <location>
        <position position="163"/>
    </location>
</feature>
<dbReference type="InterPro" id="IPR015884">
    <property type="entry name" value="Malic_enzyme_CS"/>
</dbReference>
<dbReference type="SMART" id="SM01274">
    <property type="entry name" value="malic"/>
    <property type="match status" value="1"/>
</dbReference>